<name>A0A6G8FJL5_9MICO</name>
<keyword evidence="3" id="KW-1185">Reference proteome</keyword>
<evidence type="ECO:0000256" key="1">
    <source>
        <dbReference type="SAM" id="Phobius"/>
    </source>
</evidence>
<reference evidence="2 3" key="1">
    <citation type="submission" date="2020-03" db="EMBL/GenBank/DDBJ databases">
        <title>Leucobacter sp. nov., isolated from beetles.</title>
        <authorList>
            <person name="Hyun D.-W."/>
            <person name="Bae J.-W."/>
        </authorList>
    </citation>
    <scope>NUCLEOTIDE SEQUENCE [LARGE SCALE GENOMIC DNA]</scope>
    <source>
        <strain evidence="2 3">HDW9B</strain>
    </source>
</reference>
<protein>
    <submittedName>
        <fullName evidence="2">DUF3093 domain-containing protein</fullName>
    </submittedName>
</protein>
<keyword evidence="1" id="KW-1133">Transmembrane helix</keyword>
<evidence type="ECO:0000313" key="3">
    <source>
        <dbReference type="Proteomes" id="UP000501387"/>
    </source>
</evidence>
<dbReference type="RefSeq" id="WP_166323691.1">
    <property type="nucleotide sequence ID" value="NZ_CP049934.1"/>
</dbReference>
<dbReference type="Pfam" id="PF11292">
    <property type="entry name" value="DUF3093"/>
    <property type="match status" value="1"/>
</dbReference>
<proteinExistence type="predicted"/>
<evidence type="ECO:0000313" key="2">
    <source>
        <dbReference type="EMBL" id="QIM16567.1"/>
    </source>
</evidence>
<dbReference type="AlphaFoldDB" id="A0A6G8FJL5"/>
<keyword evidence="1" id="KW-0812">Transmembrane</keyword>
<dbReference type="Proteomes" id="UP000501387">
    <property type="component" value="Chromosome"/>
</dbReference>
<keyword evidence="1" id="KW-0472">Membrane</keyword>
<accession>A0A6G8FJL5</accession>
<feature type="transmembrane region" description="Helical" evidence="1">
    <location>
        <begin position="14"/>
        <end position="36"/>
    </location>
</feature>
<feature type="transmembrane region" description="Helical" evidence="1">
    <location>
        <begin position="42"/>
        <end position="61"/>
    </location>
</feature>
<organism evidence="2 3">
    <name type="scientific">Leucobacter insecticola</name>
    <dbReference type="NCBI Taxonomy" id="2714934"/>
    <lineage>
        <taxon>Bacteria</taxon>
        <taxon>Bacillati</taxon>
        <taxon>Actinomycetota</taxon>
        <taxon>Actinomycetes</taxon>
        <taxon>Micrococcales</taxon>
        <taxon>Microbacteriaceae</taxon>
        <taxon>Leucobacter</taxon>
    </lineage>
</organism>
<gene>
    <name evidence="2" type="ORF">G7067_09335</name>
</gene>
<dbReference type="InterPro" id="IPR021443">
    <property type="entry name" value="DUF3093"/>
</dbReference>
<dbReference type="KEGG" id="lins:G7067_09335"/>
<sequence>MTIASDMLPYRERLIPGPGLFTALLLVVPGVSLVMLPIASELAVPVAVVIYALLVGTFLLLSPSLRVEGGRLTAGRASIPVDQLGSVELLGVEALRLAIGPGNDARNFLLVRGWIHRGVRIENIDPADPAPYWVLTTRHPEKLARSIEAARSNAG</sequence>
<dbReference type="EMBL" id="CP049934">
    <property type="protein sequence ID" value="QIM16567.1"/>
    <property type="molecule type" value="Genomic_DNA"/>
</dbReference>